<keyword evidence="5" id="KW-0472">Membrane</keyword>
<evidence type="ECO:0000256" key="4">
    <source>
        <dbReference type="PROSITE-ProRule" id="PRU00433"/>
    </source>
</evidence>
<dbReference type="PROSITE" id="PS51007">
    <property type="entry name" value="CYTC"/>
    <property type="match status" value="1"/>
</dbReference>
<accession>A0ABU4HLW6</accession>
<protein>
    <submittedName>
        <fullName evidence="7">C-type cytochrome</fullName>
    </submittedName>
</protein>
<keyword evidence="5" id="KW-1133">Transmembrane helix</keyword>
<dbReference type="SUPFAM" id="SSF46626">
    <property type="entry name" value="Cytochrome c"/>
    <property type="match status" value="1"/>
</dbReference>
<dbReference type="Pfam" id="PF13442">
    <property type="entry name" value="Cytochrome_CBB3"/>
    <property type="match status" value="1"/>
</dbReference>
<evidence type="ECO:0000313" key="7">
    <source>
        <dbReference type="EMBL" id="MDW5594287.1"/>
    </source>
</evidence>
<name>A0ABU4HLW6_9ACTN</name>
<dbReference type="RefSeq" id="WP_318596558.1">
    <property type="nucleotide sequence ID" value="NZ_JAWSTH010000015.1"/>
</dbReference>
<reference evidence="7 8" key="2">
    <citation type="submission" date="2023-10" db="EMBL/GenBank/DDBJ databases">
        <authorList>
            <person name="Han X.F."/>
        </authorList>
    </citation>
    <scope>NUCLEOTIDE SEQUENCE [LARGE SCALE GENOMIC DNA]</scope>
    <source>
        <strain evidence="7 8">KCTC 39840</strain>
    </source>
</reference>
<keyword evidence="3 4" id="KW-0408">Iron</keyword>
<organism evidence="7 8">
    <name type="scientific">Conexibacter stalactiti</name>
    <dbReference type="NCBI Taxonomy" id="1940611"/>
    <lineage>
        <taxon>Bacteria</taxon>
        <taxon>Bacillati</taxon>
        <taxon>Actinomycetota</taxon>
        <taxon>Thermoleophilia</taxon>
        <taxon>Solirubrobacterales</taxon>
        <taxon>Conexibacteraceae</taxon>
        <taxon>Conexibacter</taxon>
    </lineage>
</organism>
<dbReference type="EMBL" id="JAWSTH010000015">
    <property type="protein sequence ID" value="MDW5594287.1"/>
    <property type="molecule type" value="Genomic_DNA"/>
</dbReference>
<feature type="transmembrane region" description="Helical" evidence="5">
    <location>
        <begin position="44"/>
        <end position="66"/>
    </location>
</feature>
<dbReference type="Gene3D" id="1.10.760.10">
    <property type="entry name" value="Cytochrome c-like domain"/>
    <property type="match status" value="1"/>
</dbReference>
<evidence type="ECO:0000313" key="8">
    <source>
        <dbReference type="Proteomes" id="UP001284601"/>
    </source>
</evidence>
<feature type="transmembrane region" description="Helical" evidence="5">
    <location>
        <begin position="6"/>
        <end position="23"/>
    </location>
</feature>
<evidence type="ECO:0000259" key="6">
    <source>
        <dbReference type="PROSITE" id="PS51007"/>
    </source>
</evidence>
<dbReference type="Proteomes" id="UP001284601">
    <property type="component" value="Unassembled WGS sequence"/>
</dbReference>
<dbReference type="InterPro" id="IPR009056">
    <property type="entry name" value="Cyt_c-like_dom"/>
</dbReference>
<evidence type="ECO:0000256" key="2">
    <source>
        <dbReference type="ARBA" id="ARBA00022723"/>
    </source>
</evidence>
<dbReference type="InterPro" id="IPR036909">
    <property type="entry name" value="Cyt_c-like_dom_sf"/>
</dbReference>
<keyword evidence="1 4" id="KW-0349">Heme</keyword>
<keyword evidence="2 4" id="KW-0479">Metal-binding</keyword>
<proteinExistence type="predicted"/>
<keyword evidence="8" id="KW-1185">Reference proteome</keyword>
<feature type="domain" description="Cytochrome c" evidence="6">
    <location>
        <begin position="85"/>
        <end position="163"/>
    </location>
</feature>
<gene>
    <name evidence="7" type="ORF">R7226_08065</name>
</gene>
<evidence type="ECO:0000256" key="3">
    <source>
        <dbReference type="ARBA" id="ARBA00023004"/>
    </source>
</evidence>
<keyword evidence="5" id="KW-0812">Transmembrane</keyword>
<comment type="caution">
    <text evidence="7">The sequence shown here is derived from an EMBL/GenBank/DDBJ whole genome shotgun (WGS) entry which is preliminary data.</text>
</comment>
<evidence type="ECO:0000256" key="5">
    <source>
        <dbReference type="SAM" id="Phobius"/>
    </source>
</evidence>
<sequence>MLATVVFLAFWVVVGLGLFFLAVRGGPRGVRATLQSQKPGARTFAVIAFTVFYVAVGIAVPALFIFGDRDSADAHINGTTIELTKQEEEGRALFGTGCANCHTLAAAEAVGKVGPNLDVLKPPQELTYDAIVRGRQRGGGTMPAGIYSGAEAEAVAAFVGATAGR</sequence>
<evidence type="ECO:0000256" key="1">
    <source>
        <dbReference type="ARBA" id="ARBA00022617"/>
    </source>
</evidence>
<reference evidence="8" key="1">
    <citation type="submission" date="2023-07" db="EMBL/GenBank/DDBJ databases">
        <title>Conexibacter stalactiti sp. nov., isolated from stalactites in a lava cave and emended description of the genus Conexibacter.</title>
        <authorList>
            <person name="Lee S.D."/>
        </authorList>
    </citation>
    <scope>NUCLEOTIDE SEQUENCE [LARGE SCALE GENOMIC DNA]</scope>
    <source>
        <strain evidence="8">KCTC 39840</strain>
    </source>
</reference>